<dbReference type="GO" id="GO:0090729">
    <property type="term" value="F:toxin activity"/>
    <property type="evidence" value="ECO:0007669"/>
    <property type="project" value="InterPro"/>
</dbReference>
<dbReference type="SUPFAM" id="SSF57095">
    <property type="entry name" value="Scorpion toxin-like"/>
    <property type="match status" value="1"/>
</dbReference>
<dbReference type="CDD" id="cd23106">
    <property type="entry name" value="neurotoxins_LC_scorpion"/>
    <property type="match status" value="1"/>
</dbReference>
<protein>
    <submittedName>
        <fullName evidence="6">Sodium channel blocker AbNaTx14</fullName>
    </submittedName>
</protein>
<feature type="signal peptide" evidence="4">
    <location>
        <begin position="1"/>
        <end position="19"/>
    </location>
</feature>
<dbReference type="EMBL" id="KJ787354">
    <property type="protein sequence ID" value="AIX87642.1"/>
    <property type="molecule type" value="mRNA"/>
</dbReference>
<dbReference type="InterPro" id="IPR002061">
    <property type="entry name" value="Scorpion_toxinL/defensin"/>
</dbReference>
<keyword evidence="6" id="KW-0406">Ion transport</keyword>
<dbReference type="SMART" id="SM00505">
    <property type="entry name" value="Knot1"/>
    <property type="match status" value="1"/>
</dbReference>
<dbReference type="InterPro" id="IPR003614">
    <property type="entry name" value="Knottins"/>
</dbReference>
<dbReference type="PRINTS" id="PR00285">
    <property type="entry name" value="SCORPNTOXIN"/>
</dbReference>
<name>A0A0K0LBW0_9SCOR</name>
<evidence type="ECO:0000256" key="2">
    <source>
        <dbReference type="ARBA" id="ARBA00022525"/>
    </source>
</evidence>
<keyword evidence="6" id="KW-0407">Ion channel</keyword>
<dbReference type="GO" id="GO:0006952">
    <property type="term" value="P:defense response"/>
    <property type="evidence" value="ECO:0007669"/>
    <property type="project" value="InterPro"/>
</dbReference>
<dbReference type="InterPro" id="IPR036574">
    <property type="entry name" value="Scorpion_toxin-like_sf"/>
</dbReference>
<organism evidence="6">
    <name type="scientific">Androctonus bicolor</name>
    <dbReference type="NCBI Taxonomy" id="748906"/>
    <lineage>
        <taxon>Eukaryota</taxon>
        <taxon>Metazoa</taxon>
        <taxon>Ecdysozoa</taxon>
        <taxon>Arthropoda</taxon>
        <taxon>Chelicerata</taxon>
        <taxon>Arachnida</taxon>
        <taxon>Scorpiones</taxon>
        <taxon>Buthida</taxon>
        <taxon>Buthoidea</taxon>
        <taxon>Buthidae</taxon>
        <taxon>Androctonus</taxon>
    </lineage>
</organism>
<dbReference type="AlphaFoldDB" id="A0A0K0LBW0"/>
<sequence>MKLLLLLIISASMLIEGLANSDGYLKKKDGCRTACVTGNDFCDKDCKSAGGSSGYCYTFTLSCWCKDFPDNKIWTEEKNTCAGKK</sequence>
<evidence type="ECO:0000256" key="3">
    <source>
        <dbReference type="ARBA" id="ARBA00023157"/>
    </source>
</evidence>
<comment type="subcellular location">
    <subcellularLocation>
        <location evidence="1">Secreted</location>
    </subcellularLocation>
</comment>
<evidence type="ECO:0000259" key="5">
    <source>
        <dbReference type="PROSITE" id="PS51863"/>
    </source>
</evidence>
<feature type="domain" description="LCN-type CS-alpha/beta" evidence="5">
    <location>
        <begin position="21"/>
        <end position="82"/>
    </location>
</feature>
<dbReference type="InterPro" id="IPR044062">
    <property type="entry name" value="LCN-type_CS_alpha_beta_dom"/>
</dbReference>
<dbReference type="InterPro" id="IPR018218">
    <property type="entry name" value="Scorpion_toxinL"/>
</dbReference>
<evidence type="ECO:0000313" key="6">
    <source>
        <dbReference type="EMBL" id="AIX87642.1"/>
    </source>
</evidence>
<accession>A0A0K0LBW0</accession>
<keyword evidence="6" id="KW-0813">Transport</keyword>
<evidence type="ECO:0000256" key="4">
    <source>
        <dbReference type="SAM" id="SignalP"/>
    </source>
</evidence>
<keyword evidence="4" id="KW-0732">Signal</keyword>
<reference evidence="6" key="1">
    <citation type="journal article" date="2015" name="J. Proteomics">
        <title>Unique diversity of the venom peptides from the scorpion Androctonus bicolor revealed by transcriptomic and proteomic analysis.</title>
        <authorList>
            <person name="Zhang L."/>
            <person name="Shi W."/>
            <person name="Zeng X.C."/>
            <person name="Ge F."/>
            <person name="Yang M."/>
            <person name="Nie Y."/>
            <person name="Bao A."/>
            <person name="Wu S."/>
            <person name="E G."/>
        </authorList>
    </citation>
    <scope>NUCLEOTIDE SEQUENCE</scope>
</reference>
<feature type="chain" id="PRO_5005450984" evidence="4">
    <location>
        <begin position="20"/>
        <end position="85"/>
    </location>
</feature>
<evidence type="ECO:0000256" key="1">
    <source>
        <dbReference type="ARBA" id="ARBA00004613"/>
    </source>
</evidence>
<dbReference type="GO" id="GO:0005576">
    <property type="term" value="C:extracellular region"/>
    <property type="evidence" value="ECO:0007669"/>
    <property type="project" value="UniProtKB-SubCell"/>
</dbReference>
<dbReference type="GO" id="GO:0019871">
    <property type="term" value="F:sodium channel inhibitor activity"/>
    <property type="evidence" value="ECO:0007669"/>
    <property type="project" value="InterPro"/>
</dbReference>
<keyword evidence="2" id="KW-0964">Secreted</keyword>
<dbReference type="PROSITE" id="PS51863">
    <property type="entry name" value="LCN_CSAB"/>
    <property type="match status" value="1"/>
</dbReference>
<dbReference type="Pfam" id="PF00537">
    <property type="entry name" value="Toxin_3"/>
    <property type="match status" value="1"/>
</dbReference>
<dbReference type="Gene3D" id="3.30.30.10">
    <property type="entry name" value="Knottin, scorpion toxin-like"/>
    <property type="match status" value="1"/>
</dbReference>
<proteinExistence type="evidence at transcript level"/>
<keyword evidence="3" id="KW-1015">Disulfide bond</keyword>
<dbReference type="GO" id="GO:0034220">
    <property type="term" value="P:monoatomic ion transmembrane transport"/>
    <property type="evidence" value="ECO:0007669"/>
    <property type="project" value="UniProtKB-KW"/>
</dbReference>